<evidence type="ECO:0000256" key="5">
    <source>
        <dbReference type="ARBA" id="ARBA00022516"/>
    </source>
</evidence>
<dbReference type="EMBL" id="CP048685">
    <property type="protein sequence ID" value="QPJ61733.1"/>
    <property type="molecule type" value="Genomic_DNA"/>
</dbReference>
<gene>
    <name evidence="13 15" type="primary">lpxK</name>
    <name evidence="15" type="ORF">G3M70_07470</name>
</gene>
<dbReference type="UniPathway" id="UPA00359">
    <property type="reaction ID" value="UER00482"/>
</dbReference>
<comment type="function">
    <text evidence="1 13">Transfers the gamma-phosphate of ATP to the 4'-position of a tetraacyldisaccharide 1-phosphate intermediate (termed DS-1-P) to form tetraacyldisaccharide 1,4'-bis-phosphate (lipid IVA).</text>
</comment>
<keyword evidence="6 13" id="KW-0441">Lipid A biosynthesis</keyword>
<dbReference type="Proteomes" id="UP000594688">
    <property type="component" value="Chromosome"/>
</dbReference>
<keyword evidence="5 13" id="KW-0444">Lipid biosynthesis</keyword>
<comment type="catalytic activity">
    <reaction evidence="13">
        <text>a lipid A disaccharide + ATP = a lipid IVA + ADP + H(+)</text>
        <dbReference type="Rhea" id="RHEA:67840"/>
        <dbReference type="ChEBI" id="CHEBI:15378"/>
        <dbReference type="ChEBI" id="CHEBI:30616"/>
        <dbReference type="ChEBI" id="CHEBI:176343"/>
        <dbReference type="ChEBI" id="CHEBI:176425"/>
        <dbReference type="ChEBI" id="CHEBI:456216"/>
        <dbReference type="EC" id="2.7.1.130"/>
    </reaction>
</comment>
<dbReference type="AlphaFoldDB" id="A0A7T0BVN4"/>
<evidence type="ECO:0000256" key="8">
    <source>
        <dbReference type="ARBA" id="ARBA00022741"/>
    </source>
</evidence>
<proteinExistence type="inferred from homology"/>
<name>A0A7T0BVN4_9BACT</name>
<keyword evidence="8 13" id="KW-0547">Nucleotide-binding</keyword>
<keyword evidence="10 13" id="KW-0067">ATP-binding</keyword>
<evidence type="ECO:0000256" key="10">
    <source>
        <dbReference type="ARBA" id="ARBA00022840"/>
    </source>
</evidence>
<protein>
    <recommendedName>
        <fullName evidence="4 13">Tetraacyldisaccharide 4'-kinase</fullName>
        <ecNumber evidence="3 13">2.7.1.130</ecNumber>
    </recommendedName>
    <alternativeName>
        <fullName evidence="12 13">Lipid A 4'-kinase</fullName>
    </alternativeName>
</protein>
<comment type="similarity">
    <text evidence="13">Belongs to the LpxK family.</text>
</comment>
<evidence type="ECO:0000256" key="4">
    <source>
        <dbReference type="ARBA" id="ARBA00016436"/>
    </source>
</evidence>
<dbReference type="GO" id="GO:0005886">
    <property type="term" value="C:plasma membrane"/>
    <property type="evidence" value="ECO:0007669"/>
    <property type="project" value="TreeGrafter"/>
</dbReference>
<evidence type="ECO:0000256" key="6">
    <source>
        <dbReference type="ARBA" id="ARBA00022556"/>
    </source>
</evidence>
<dbReference type="GO" id="GO:0005524">
    <property type="term" value="F:ATP binding"/>
    <property type="evidence" value="ECO:0007669"/>
    <property type="project" value="UniProtKB-UniRule"/>
</dbReference>
<keyword evidence="7 13" id="KW-0808">Transferase</keyword>
<evidence type="ECO:0000256" key="1">
    <source>
        <dbReference type="ARBA" id="ARBA00002274"/>
    </source>
</evidence>
<dbReference type="SUPFAM" id="SSF52540">
    <property type="entry name" value="P-loop containing nucleoside triphosphate hydrolases"/>
    <property type="match status" value="1"/>
</dbReference>
<keyword evidence="9 13" id="KW-0418">Kinase</keyword>
<dbReference type="KEGG" id="nli:G3M70_07470"/>
<dbReference type="EC" id="2.7.1.130" evidence="3 13"/>
<evidence type="ECO:0000256" key="3">
    <source>
        <dbReference type="ARBA" id="ARBA00012071"/>
    </source>
</evidence>
<evidence type="ECO:0000256" key="7">
    <source>
        <dbReference type="ARBA" id="ARBA00022679"/>
    </source>
</evidence>
<accession>A0A7T0BVN4</accession>
<evidence type="ECO:0000313" key="15">
    <source>
        <dbReference type="EMBL" id="QPJ61733.1"/>
    </source>
</evidence>
<dbReference type="InterPro" id="IPR003758">
    <property type="entry name" value="LpxK"/>
</dbReference>
<evidence type="ECO:0000256" key="2">
    <source>
        <dbReference type="ARBA" id="ARBA00004870"/>
    </source>
</evidence>
<evidence type="ECO:0000256" key="14">
    <source>
        <dbReference type="SAM" id="Phobius"/>
    </source>
</evidence>
<evidence type="ECO:0000256" key="12">
    <source>
        <dbReference type="ARBA" id="ARBA00029757"/>
    </source>
</evidence>
<organism evidence="15 16">
    <name type="scientific">Candidatus Nitronauta litoralis</name>
    <dbReference type="NCBI Taxonomy" id="2705533"/>
    <lineage>
        <taxon>Bacteria</taxon>
        <taxon>Pseudomonadati</taxon>
        <taxon>Nitrospinota/Tectimicrobiota group</taxon>
        <taxon>Nitrospinota</taxon>
        <taxon>Nitrospinia</taxon>
        <taxon>Nitrospinales</taxon>
        <taxon>Nitrospinaceae</taxon>
        <taxon>Candidatus Nitronauta</taxon>
    </lineage>
</organism>
<feature type="binding site" evidence="13">
    <location>
        <begin position="65"/>
        <end position="72"/>
    </location>
    <ligand>
        <name>ATP</name>
        <dbReference type="ChEBI" id="CHEBI:30616"/>
    </ligand>
</feature>
<dbReference type="GO" id="GO:0009245">
    <property type="term" value="P:lipid A biosynthetic process"/>
    <property type="evidence" value="ECO:0007669"/>
    <property type="project" value="UniProtKB-UniRule"/>
</dbReference>
<evidence type="ECO:0000256" key="13">
    <source>
        <dbReference type="HAMAP-Rule" id="MF_00409"/>
    </source>
</evidence>
<dbReference type="GO" id="GO:0009244">
    <property type="term" value="P:lipopolysaccharide core region biosynthetic process"/>
    <property type="evidence" value="ECO:0007669"/>
    <property type="project" value="TreeGrafter"/>
</dbReference>
<dbReference type="Pfam" id="PF02606">
    <property type="entry name" value="LpxK"/>
    <property type="match status" value="1"/>
</dbReference>
<keyword evidence="11 13" id="KW-0443">Lipid metabolism</keyword>
<sequence length="362" mass="40001">MSLESLFHQVTSPKRSFYLAPMYWILCWVSWAYALVQKIRARCYARGLMPSKKLNVPVVSVGNLTLGGTGKTPTVLWLAGVLEKMGRKPAILSRGYGGEAQDNINVVSDGKSLLLDPASGGDEPVMLARRLLTVPVLSGRRRHPLGVHAEQEFGANVMILDDGYQHLALQRDLNILLIDHRSPLGNGQVFPAGMLREPYGDAAHRADAVIVTRSREGEPDLDVKKLLGIDRPVMKTRMVPGRLVNLEDGEAIDWPGFQNKSVAAFCGIAQPQDFFETLIGAGIEVVVKQEFPDHFDYQGPYLDELMEAAQSKGAAAVLTTEKDAVKLEGRTFPLPVWYMEMRIEFVEGEEELLELIKGLVHG</sequence>
<dbReference type="HAMAP" id="MF_00409">
    <property type="entry name" value="LpxK"/>
    <property type="match status" value="1"/>
</dbReference>
<evidence type="ECO:0000313" key="16">
    <source>
        <dbReference type="Proteomes" id="UP000594688"/>
    </source>
</evidence>
<dbReference type="NCBIfam" id="TIGR00682">
    <property type="entry name" value="lpxK"/>
    <property type="match status" value="1"/>
</dbReference>
<feature type="transmembrane region" description="Helical" evidence="14">
    <location>
        <begin position="16"/>
        <end position="36"/>
    </location>
</feature>
<dbReference type="PANTHER" id="PTHR42724">
    <property type="entry name" value="TETRAACYLDISACCHARIDE 4'-KINASE"/>
    <property type="match status" value="1"/>
</dbReference>
<dbReference type="PANTHER" id="PTHR42724:SF1">
    <property type="entry name" value="TETRAACYLDISACCHARIDE 4'-KINASE, MITOCHONDRIAL-RELATED"/>
    <property type="match status" value="1"/>
</dbReference>
<keyword evidence="14" id="KW-0812">Transmembrane</keyword>
<keyword evidence="14" id="KW-1133">Transmembrane helix</keyword>
<dbReference type="InterPro" id="IPR027417">
    <property type="entry name" value="P-loop_NTPase"/>
</dbReference>
<evidence type="ECO:0000256" key="11">
    <source>
        <dbReference type="ARBA" id="ARBA00023098"/>
    </source>
</evidence>
<evidence type="ECO:0000256" key="9">
    <source>
        <dbReference type="ARBA" id="ARBA00022777"/>
    </source>
</evidence>
<comment type="pathway">
    <text evidence="2 13">Glycolipid biosynthesis; lipid IV(A) biosynthesis; lipid IV(A) from (3R)-3-hydroxytetradecanoyl-[acyl-carrier-protein] and UDP-N-acetyl-alpha-D-glucosamine: step 6/6.</text>
</comment>
<reference evidence="15 16" key="1">
    <citation type="submission" date="2020-02" db="EMBL/GenBank/DDBJ databases">
        <title>Genomic and physiological characterization of two novel Nitrospinaceae genera.</title>
        <authorList>
            <person name="Mueller A.J."/>
            <person name="Jung M.-Y."/>
            <person name="Strachan C.R."/>
            <person name="Herbold C.W."/>
            <person name="Kirkegaard R.H."/>
            <person name="Daims H."/>
        </authorList>
    </citation>
    <scope>NUCLEOTIDE SEQUENCE [LARGE SCALE GENOMIC DNA]</scope>
    <source>
        <strain evidence="15">EB</strain>
    </source>
</reference>
<dbReference type="GO" id="GO:0009029">
    <property type="term" value="F:lipid-A 4'-kinase activity"/>
    <property type="evidence" value="ECO:0007669"/>
    <property type="project" value="UniProtKB-UniRule"/>
</dbReference>
<keyword evidence="14" id="KW-0472">Membrane</keyword>